<dbReference type="AlphaFoldDB" id="A0A1E1KRE4"/>
<dbReference type="Proteomes" id="UP000178129">
    <property type="component" value="Unassembled WGS sequence"/>
</dbReference>
<dbReference type="InParanoid" id="A0A1E1KRE4"/>
<evidence type="ECO:0000256" key="1">
    <source>
        <dbReference type="SAM" id="MobiDB-lite"/>
    </source>
</evidence>
<feature type="region of interest" description="Disordered" evidence="1">
    <location>
        <begin position="1"/>
        <end position="27"/>
    </location>
</feature>
<evidence type="ECO:0000313" key="3">
    <source>
        <dbReference type="Proteomes" id="UP000178129"/>
    </source>
</evidence>
<keyword evidence="3" id="KW-1185">Reference proteome</keyword>
<organism evidence="2 3">
    <name type="scientific">Rhynchosporium graminicola</name>
    <dbReference type="NCBI Taxonomy" id="2792576"/>
    <lineage>
        <taxon>Eukaryota</taxon>
        <taxon>Fungi</taxon>
        <taxon>Dikarya</taxon>
        <taxon>Ascomycota</taxon>
        <taxon>Pezizomycotina</taxon>
        <taxon>Leotiomycetes</taxon>
        <taxon>Helotiales</taxon>
        <taxon>Ploettnerulaceae</taxon>
        <taxon>Rhynchosporium</taxon>
    </lineage>
</organism>
<evidence type="ECO:0000313" key="2">
    <source>
        <dbReference type="EMBL" id="CZT00582.1"/>
    </source>
</evidence>
<protein>
    <recommendedName>
        <fullName evidence="4">BTB domain-containing protein</fullName>
    </recommendedName>
</protein>
<reference evidence="3" key="1">
    <citation type="submission" date="2016-03" db="EMBL/GenBank/DDBJ databases">
        <authorList>
            <person name="Ploux O."/>
        </authorList>
    </citation>
    <scope>NUCLEOTIDE SEQUENCE [LARGE SCALE GENOMIC DNA]</scope>
    <source>
        <strain evidence="3">UK7</strain>
    </source>
</reference>
<gene>
    <name evidence="2" type="ORF">RCO7_03018</name>
</gene>
<evidence type="ECO:0008006" key="4">
    <source>
        <dbReference type="Google" id="ProtNLM"/>
    </source>
</evidence>
<proteinExistence type="predicted"/>
<dbReference type="EMBL" id="FJUW01000020">
    <property type="protein sequence ID" value="CZT00582.1"/>
    <property type="molecule type" value="Genomic_DNA"/>
</dbReference>
<accession>A0A1E1KRE4</accession>
<comment type="caution">
    <text evidence="2">The sequence shown here is derived from an EMBL/GenBank/DDBJ whole genome shotgun (WGS) entry which is preliminary data.</text>
</comment>
<name>A0A1E1KRE4_9HELO</name>
<sequence length="315" mass="35705">MTVHKMNALTMSAPSQGPRDKNGESNGVHELAPIILPRVSDSLIHKSSMGQLADSNINSRSKGRTDEEGSWTPMTARRRNTMMTKKIQSQVSQKTWPRILVKAERKSNTLWASGMIEIHNSAEEGDDYSDDGSWPILEWEILVRGYPFNTWTDFDAILRFVYRGELDCGHPGSAFDTTEGDIINWCLGRTLQCPKLQNETMKAIMRRDAATDKGLFSQSDQTFIFLGCPVAEWTWMMEKIGVVHKGDGEFEPHKLMSYMIDRLIWDATNGGYAYLNVVRRGGCVANMVARAQVDAATKPKLRFAPWHVFNRHKYL</sequence>